<accession>A0A1M6GPV9</accession>
<protein>
    <recommendedName>
        <fullName evidence="3">STAS/SEC14 domain-containing protein</fullName>
    </recommendedName>
</protein>
<dbReference type="Proteomes" id="UP000184543">
    <property type="component" value="Unassembled WGS sequence"/>
</dbReference>
<reference evidence="2" key="1">
    <citation type="submission" date="2016-11" db="EMBL/GenBank/DDBJ databases">
        <authorList>
            <person name="Varghese N."/>
            <person name="Submissions S."/>
        </authorList>
    </citation>
    <scope>NUCLEOTIDE SEQUENCE [LARGE SCALE GENOMIC DNA]</scope>
    <source>
        <strain evidence="2">DSM 19858</strain>
    </source>
</reference>
<organism evidence="1 2">
    <name type="scientific">Pseudozobellia thermophila</name>
    <dbReference type="NCBI Taxonomy" id="192903"/>
    <lineage>
        <taxon>Bacteria</taxon>
        <taxon>Pseudomonadati</taxon>
        <taxon>Bacteroidota</taxon>
        <taxon>Flavobacteriia</taxon>
        <taxon>Flavobacteriales</taxon>
        <taxon>Flavobacteriaceae</taxon>
        <taxon>Pseudozobellia</taxon>
    </lineage>
</organism>
<name>A0A1M6GPV9_9FLAO</name>
<sequence>MLRSTFAPNTIIFIGMNVRRPKKTVIVREYQLDVGKVQVYENYMVALFDEGATLTLERMYQIIGISEIHFRNKNFGYISLRKNSFAVDPTIYTYLRQLENLKAFAIVSVKEIDMHNFKIEKLFYKKPMKFFIEFDNALKWVKRRVKA</sequence>
<dbReference type="AlphaFoldDB" id="A0A1M6GPV9"/>
<evidence type="ECO:0008006" key="3">
    <source>
        <dbReference type="Google" id="ProtNLM"/>
    </source>
</evidence>
<gene>
    <name evidence="1" type="ORF">SAMN04488513_102892</name>
</gene>
<evidence type="ECO:0000313" key="1">
    <source>
        <dbReference type="EMBL" id="SHJ11926.1"/>
    </source>
</evidence>
<evidence type="ECO:0000313" key="2">
    <source>
        <dbReference type="Proteomes" id="UP000184543"/>
    </source>
</evidence>
<dbReference type="STRING" id="192903.SAMN04488513_102892"/>
<dbReference type="EMBL" id="FQYU01000002">
    <property type="protein sequence ID" value="SHJ11926.1"/>
    <property type="molecule type" value="Genomic_DNA"/>
</dbReference>
<proteinExistence type="predicted"/>
<keyword evidence="2" id="KW-1185">Reference proteome</keyword>